<accession>A0A5B7ETE7</accession>
<dbReference type="AlphaFoldDB" id="A0A5B7ETE7"/>
<feature type="compositionally biased region" description="Gly residues" evidence="1">
    <location>
        <begin position="72"/>
        <end position="85"/>
    </location>
</feature>
<reference evidence="2 3" key="1">
    <citation type="submission" date="2019-05" db="EMBL/GenBank/DDBJ databases">
        <title>Another draft genome of Portunus trituberculatus and its Hox gene families provides insights of decapod evolution.</title>
        <authorList>
            <person name="Jeong J.-H."/>
            <person name="Song I."/>
            <person name="Kim S."/>
            <person name="Choi T."/>
            <person name="Kim D."/>
            <person name="Ryu S."/>
            <person name="Kim W."/>
        </authorList>
    </citation>
    <scope>NUCLEOTIDE SEQUENCE [LARGE SCALE GENOMIC DNA]</scope>
    <source>
        <tissue evidence="2">Muscle</tissue>
    </source>
</reference>
<dbReference type="Proteomes" id="UP000324222">
    <property type="component" value="Unassembled WGS sequence"/>
</dbReference>
<proteinExistence type="predicted"/>
<feature type="compositionally biased region" description="Basic and acidic residues" evidence="1">
    <location>
        <begin position="57"/>
        <end position="70"/>
    </location>
</feature>
<organism evidence="2 3">
    <name type="scientific">Portunus trituberculatus</name>
    <name type="common">Swimming crab</name>
    <name type="synonym">Neptunus trituberculatus</name>
    <dbReference type="NCBI Taxonomy" id="210409"/>
    <lineage>
        <taxon>Eukaryota</taxon>
        <taxon>Metazoa</taxon>
        <taxon>Ecdysozoa</taxon>
        <taxon>Arthropoda</taxon>
        <taxon>Crustacea</taxon>
        <taxon>Multicrustacea</taxon>
        <taxon>Malacostraca</taxon>
        <taxon>Eumalacostraca</taxon>
        <taxon>Eucarida</taxon>
        <taxon>Decapoda</taxon>
        <taxon>Pleocyemata</taxon>
        <taxon>Brachyura</taxon>
        <taxon>Eubrachyura</taxon>
        <taxon>Portunoidea</taxon>
        <taxon>Portunidae</taxon>
        <taxon>Portuninae</taxon>
        <taxon>Portunus</taxon>
    </lineage>
</organism>
<comment type="caution">
    <text evidence="2">The sequence shown here is derived from an EMBL/GenBank/DDBJ whole genome shotgun (WGS) entry which is preliminary data.</text>
</comment>
<keyword evidence="3" id="KW-1185">Reference proteome</keyword>
<evidence type="ECO:0000313" key="3">
    <source>
        <dbReference type="Proteomes" id="UP000324222"/>
    </source>
</evidence>
<feature type="region of interest" description="Disordered" evidence="1">
    <location>
        <begin position="50"/>
        <end position="108"/>
    </location>
</feature>
<protein>
    <submittedName>
        <fullName evidence="2">Uncharacterized protein</fullName>
    </submittedName>
</protein>
<sequence length="195" mass="21071">MWGRQWTWCVARLRERGELAGEIIKSGARWGEAGRGEAGRGEAGRVCRCAGRSGQRQGRDKVPVARKVSDGGEAGRSGAGTAGARGGERRGAGAGRGRARRQRRGSTAATLKATITSRYQHCSADYQAAAGDRPLQSVALARHLGPAATLNETFRLGSILAWQSHKWMHRAPLYHISHHFIMHRPAGATHHGPER</sequence>
<evidence type="ECO:0000256" key="1">
    <source>
        <dbReference type="SAM" id="MobiDB-lite"/>
    </source>
</evidence>
<name>A0A5B7ETE7_PORTR</name>
<evidence type="ECO:0000313" key="2">
    <source>
        <dbReference type="EMBL" id="MPC37931.1"/>
    </source>
</evidence>
<gene>
    <name evidence="2" type="ORF">E2C01_031425</name>
</gene>
<dbReference type="EMBL" id="VSRR010003928">
    <property type="protein sequence ID" value="MPC37931.1"/>
    <property type="molecule type" value="Genomic_DNA"/>
</dbReference>